<dbReference type="Pfam" id="PF13855">
    <property type="entry name" value="LRR_8"/>
    <property type="match status" value="1"/>
</dbReference>
<dbReference type="InterPro" id="IPR001611">
    <property type="entry name" value="Leu-rich_rpt"/>
</dbReference>
<dbReference type="Pfam" id="PF08246">
    <property type="entry name" value="Inhibitor_I29"/>
    <property type="match status" value="1"/>
</dbReference>
<dbReference type="InterPro" id="IPR032675">
    <property type="entry name" value="LRR_dom_sf"/>
</dbReference>
<dbReference type="Gene3D" id="3.80.10.10">
    <property type="entry name" value="Ribonuclease Inhibitor"/>
    <property type="match status" value="1"/>
</dbReference>
<dbReference type="AlphaFoldDB" id="A0A7R9Q2I8"/>
<keyword evidence="4" id="KW-1185">Reference proteome</keyword>
<dbReference type="OrthoDB" id="5855924at2759"/>
<dbReference type="InterPro" id="IPR038765">
    <property type="entry name" value="Papain-like_cys_pep_sf"/>
</dbReference>
<accession>A0A7R9Q2I8</accession>
<dbReference type="SMART" id="SM00848">
    <property type="entry name" value="Inhibitor_I29"/>
    <property type="match status" value="1"/>
</dbReference>
<gene>
    <name evidence="3" type="ORF">OSB1V03_LOCUS9456</name>
</gene>
<dbReference type="SUPFAM" id="SSF54001">
    <property type="entry name" value="Cysteine proteinases"/>
    <property type="match status" value="1"/>
</dbReference>
<dbReference type="EMBL" id="CAJPIZ010006388">
    <property type="protein sequence ID" value="CAG2109469.1"/>
    <property type="molecule type" value="Genomic_DNA"/>
</dbReference>
<dbReference type="EMBL" id="OC860963">
    <property type="protein sequence ID" value="CAD7629039.1"/>
    <property type="molecule type" value="Genomic_DNA"/>
</dbReference>
<feature type="transmembrane region" description="Helical" evidence="1">
    <location>
        <begin position="89"/>
        <end position="110"/>
    </location>
</feature>
<dbReference type="Proteomes" id="UP000759131">
    <property type="component" value="Unassembled WGS sequence"/>
</dbReference>
<keyword evidence="1" id="KW-1133">Transmembrane helix</keyword>
<organism evidence="3">
    <name type="scientific">Medioppia subpectinata</name>
    <dbReference type="NCBI Taxonomy" id="1979941"/>
    <lineage>
        <taxon>Eukaryota</taxon>
        <taxon>Metazoa</taxon>
        <taxon>Ecdysozoa</taxon>
        <taxon>Arthropoda</taxon>
        <taxon>Chelicerata</taxon>
        <taxon>Arachnida</taxon>
        <taxon>Acari</taxon>
        <taxon>Acariformes</taxon>
        <taxon>Sarcoptiformes</taxon>
        <taxon>Oribatida</taxon>
        <taxon>Brachypylina</taxon>
        <taxon>Oppioidea</taxon>
        <taxon>Oppiidae</taxon>
        <taxon>Medioppia</taxon>
    </lineage>
</organism>
<protein>
    <recommendedName>
        <fullName evidence="2">Cathepsin propeptide inhibitor domain-containing protein</fullName>
    </recommendedName>
</protein>
<proteinExistence type="predicted"/>
<evidence type="ECO:0000259" key="2">
    <source>
        <dbReference type="SMART" id="SM00848"/>
    </source>
</evidence>
<dbReference type="Gene3D" id="1.10.287.2250">
    <property type="match status" value="1"/>
</dbReference>
<evidence type="ECO:0000313" key="4">
    <source>
        <dbReference type="Proteomes" id="UP000759131"/>
    </source>
</evidence>
<name>A0A7R9Q2I8_9ACAR</name>
<feature type="domain" description="Cathepsin propeptide inhibitor" evidence="2">
    <location>
        <begin position="19"/>
        <end position="83"/>
    </location>
</feature>
<sequence>MRMVEKSLDITPDEIEREWQNFKRKFRTNQTLKIMINYDEVKRRVIFANNYRVIRKHNLEADEGRHTYWLGVNQFTDMTEDDFHTKYSGFIKCVLIFGLCFITVFIISGADHEWDLFGAIRSQPAVEFFAYTGVRSIPTLATAGLRNLTEINIMNNLIVTIGTGAFDNLPALECMRLDYNKEIVRIAERAFTVGPAAAPDQTLTIQIKDNVFAAQGLADRTFASIGRSTALYLYGKSFTRLERLVFGQFLSDNPKNVIIDFSINCTDSGNHWIAEKYPRVKLLLTLCAHQSEMRNSMQYSTGWFLCAQPVIVVNAIKCFCAVADNHNRVVIVRRRSVTIVANTPAVISKFLTINTNAHRHRPYASNNLAQGHFIMVTR</sequence>
<keyword evidence="1" id="KW-0812">Transmembrane</keyword>
<reference evidence="3" key="1">
    <citation type="submission" date="2020-11" db="EMBL/GenBank/DDBJ databases">
        <authorList>
            <person name="Tran Van P."/>
        </authorList>
    </citation>
    <scope>NUCLEOTIDE SEQUENCE</scope>
</reference>
<dbReference type="InterPro" id="IPR013201">
    <property type="entry name" value="Prot_inhib_I29"/>
</dbReference>
<keyword evidence="1" id="KW-0472">Membrane</keyword>
<evidence type="ECO:0000313" key="3">
    <source>
        <dbReference type="EMBL" id="CAD7629039.1"/>
    </source>
</evidence>
<dbReference type="SUPFAM" id="SSF52058">
    <property type="entry name" value="L domain-like"/>
    <property type="match status" value="1"/>
</dbReference>
<evidence type="ECO:0000256" key="1">
    <source>
        <dbReference type="SAM" id="Phobius"/>
    </source>
</evidence>